<dbReference type="Proteomes" id="UP000388452">
    <property type="component" value="Chromosome"/>
</dbReference>
<protein>
    <submittedName>
        <fullName evidence="2">Transcriptional regulator</fullName>
    </submittedName>
</protein>
<dbReference type="EMBL" id="CP045068">
    <property type="protein sequence ID" value="QFQ91949.1"/>
    <property type="molecule type" value="Genomic_DNA"/>
</dbReference>
<evidence type="ECO:0000313" key="2">
    <source>
        <dbReference type="EMBL" id="QFQ91949.1"/>
    </source>
</evidence>
<feature type="domain" description="Mga helix-turn-helix" evidence="1">
    <location>
        <begin position="93"/>
        <end position="175"/>
    </location>
</feature>
<proteinExistence type="predicted"/>
<organism evidence="2 3">
    <name type="scientific">Lacticaseibacillus manihotivorans</name>
    <dbReference type="NCBI Taxonomy" id="88233"/>
    <lineage>
        <taxon>Bacteria</taxon>
        <taxon>Bacillati</taxon>
        <taxon>Bacillota</taxon>
        <taxon>Bacilli</taxon>
        <taxon>Lactobacillales</taxon>
        <taxon>Lactobacillaceae</taxon>
        <taxon>Lacticaseibacillus</taxon>
    </lineage>
</organism>
<dbReference type="InterPro" id="IPR007737">
    <property type="entry name" value="Mga_HTH"/>
</dbReference>
<gene>
    <name evidence="2" type="ORF">LM010_11195</name>
</gene>
<sequence>MRGREDIFLSMSESEKMSLFRRIVNARVAQTPVEDRLALERDNKPLVKDVNLKQIASLTGRNYGSVYNTYNGLVEALEEMTHHKSAPTKKLFNEHSSKVRLYFVQQGQPYKFLEALLYHRFSNFEDFLAHEDTSKATMLRHLKPVRDFARKFGVRFSYETLSLQGDEKRIRVFLTIIFWMATDGAGWPFEDTDRDQKSREVDAIIKMFDMGRPNLVTREIAMYYAAVAEQRAKDGHSLSLQNTHFALKYPVPNVFEEMTEQLDPAPQFGPMSIGEQMGESAALFFLFNFLPFYVTAGTDLKSMVVKRFERYNPEIHTLVTEFLTKLPVDFIADGMLPEATMNMLLANLLAVTVSILEFGEDLTETIAYEVNEKLHQTPDNPTLRKKVRQTLEHIVFSHELDDFSDYLDTLTGSFYRNVLQLVVQFVPPVKVKVAVVIEQTLLGYIDLLAFLMSQPWVELTSPDNEDLDQADLVIMSSTVPDVYEKKGNALTFKWASTSSNDWYGELYATLRQIWDDKLSVDGDGDY</sequence>
<evidence type="ECO:0000259" key="1">
    <source>
        <dbReference type="Pfam" id="PF05043"/>
    </source>
</evidence>
<dbReference type="Pfam" id="PF05043">
    <property type="entry name" value="Mga"/>
    <property type="match status" value="1"/>
</dbReference>
<accession>A0A5P8JTB8</accession>
<evidence type="ECO:0000313" key="3">
    <source>
        <dbReference type="Proteomes" id="UP000388452"/>
    </source>
</evidence>
<name>A0A5P8JTB8_9LACO</name>
<dbReference type="AlphaFoldDB" id="A0A5P8JTB8"/>
<reference evidence="2 3" key="1">
    <citation type="submission" date="2019-10" db="EMBL/GenBank/DDBJ databases">
        <title>Genome sequencing of Lactobacillus manihotivorans.</title>
        <authorList>
            <person name="Kim K."/>
        </authorList>
    </citation>
    <scope>NUCLEOTIDE SEQUENCE [LARGE SCALE GENOMIC DNA]</scope>
    <source>
        <strain evidence="2 3">LM010</strain>
    </source>
</reference>